<protein>
    <submittedName>
        <fullName evidence="1">Uncharacterized protein</fullName>
    </submittedName>
</protein>
<gene>
    <name evidence="1" type="ORF">ICC18_00445</name>
</gene>
<organism evidence="1 2">
    <name type="scientific">Paenibacillus sedimenti</name>
    <dbReference type="NCBI Taxonomy" id="2770274"/>
    <lineage>
        <taxon>Bacteria</taxon>
        <taxon>Bacillati</taxon>
        <taxon>Bacillota</taxon>
        <taxon>Bacilli</taxon>
        <taxon>Bacillales</taxon>
        <taxon>Paenibacillaceae</taxon>
        <taxon>Paenibacillus</taxon>
    </lineage>
</organism>
<name>A0A926KJ00_9BACL</name>
<sequence length="363" mass="40702">MQSKRKEIFSLLRMISKHAKRVLAVSLIVTLVLPVTVPVQSGTVYAEANQTAGYYMDKIVFGNTESEQEHNFEGDFTNVISGGLGESARVSLPRIPEDIQGGELTFTMNVDPVAQNYFTLKFWGDDASSYKSIVYINGEQIGYRRNGDYEAINIGISKGLPNRFYYNTIMLPLEATQGQETVQIIVRTFSGDFGGKVNMLSRGYYNAYTHTQSYLNVNGETQGVKFQDENSLLRADITDSDKQAIIDGYTQSQIKLFNDHSATVDRSAGAKLSIVRYEDDLRFYANALHYDWSPAKTPELKKAALERIFKVIDNHVKDYYGNTRIVTRGGHQGDWGGYYGALGEAFCVPGFARSTLYHGGRRR</sequence>
<dbReference type="EMBL" id="JACVVD010000001">
    <property type="protein sequence ID" value="MBD0378589.1"/>
    <property type="molecule type" value="Genomic_DNA"/>
</dbReference>
<proteinExistence type="predicted"/>
<evidence type="ECO:0000313" key="2">
    <source>
        <dbReference type="Proteomes" id="UP000650466"/>
    </source>
</evidence>
<reference evidence="1" key="1">
    <citation type="submission" date="2020-09" db="EMBL/GenBank/DDBJ databases">
        <title>Draft Genome Sequence of Paenibacillus sp. WST5.</title>
        <authorList>
            <person name="Bao Z."/>
        </authorList>
    </citation>
    <scope>NUCLEOTIDE SEQUENCE</scope>
    <source>
        <strain evidence="1">WST5</strain>
    </source>
</reference>
<keyword evidence="2" id="KW-1185">Reference proteome</keyword>
<evidence type="ECO:0000313" key="1">
    <source>
        <dbReference type="EMBL" id="MBD0378589.1"/>
    </source>
</evidence>
<dbReference type="AlphaFoldDB" id="A0A926KJ00"/>
<dbReference type="RefSeq" id="WP_188172422.1">
    <property type="nucleotide sequence ID" value="NZ_JACVVD010000001.1"/>
</dbReference>
<comment type="caution">
    <text evidence="1">The sequence shown here is derived from an EMBL/GenBank/DDBJ whole genome shotgun (WGS) entry which is preliminary data.</text>
</comment>
<accession>A0A926KJ00</accession>
<dbReference type="Proteomes" id="UP000650466">
    <property type="component" value="Unassembled WGS sequence"/>
</dbReference>